<keyword evidence="1" id="KW-0805">Transcription regulation</keyword>
<dbReference type="InterPro" id="IPR050109">
    <property type="entry name" value="HTH-type_TetR-like_transc_reg"/>
</dbReference>
<gene>
    <name evidence="7" type="ORF">SAMN02787144_1007110</name>
</gene>
<dbReference type="GO" id="GO:0000976">
    <property type="term" value="F:transcription cis-regulatory region binding"/>
    <property type="evidence" value="ECO:0007669"/>
    <property type="project" value="TreeGrafter"/>
</dbReference>
<keyword evidence="3" id="KW-0804">Transcription</keyword>
<evidence type="ECO:0000313" key="7">
    <source>
        <dbReference type="EMBL" id="SFX86856.1"/>
    </source>
</evidence>
<evidence type="ECO:0000259" key="6">
    <source>
        <dbReference type="PROSITE" id="PS50977"/>
    </source>
</evidence>
<reference evidence="7 8" key="1">
    <citation type="submission" date="2016-11" db="EMBL/GenBank/DDBJ databases">
        <authorList>
            <person name="Jaros S."/>
            <person name="Januszkiewicz K."/>
            <person name="Wedrychowicz H."/>
        </authorList>
    </citation>
    <scope>NUCLEOTIDE SEQUENCE [LARGE SCALE GENOMIC DNA]</scope>
    <source>
        <strain evidence="7 8">OK807</strain>
    </source>
</reference>
<dbReference type="SUPFAM" id="SSF46689">
    <property type="entry name" value="Homeodomain-like"/>
    <property type="match status" value="1"/>
</dbReference>
<dbReference type="PRINTS" id="PR00455">
    <property type="entry name" value="HTHTETR"/>
</dbReference>
<dbReference type="Gene3D" id="1.10.357.10">
    <property type="entry name" value="Tetracycline Repressor, domain 2"/>
    <property type="match status" value="1"/>
</dbReference>
<dbReference type="InterPro" id="IPR001647">
    <property type="entry name" value="HTH_TetR"/>
</dbReference>
<dbReference type="STRING" id="1893.SAMN02787144_1007110"/>
<evidence type="ECO:0000256" key="4">
    <source>
        <dbReference type="PROSITE-ProRule" id="PRU00335"/>
    </source>
</evidence>
<keyword evidence="2 4" id="KW-0238">DNA-binding</keyword>
<dbReference type="GO" id="GO:0003700">
    <property type="term" value="F:DNA-binding transcription factor activity"/>
    <property type="evidence" value="ECO:0007669"/>
    <property type="project" value="TreeGrafter"/>
</dbReference>
<evidence type="ECO:0000256" key="3">
    <source>
        <dbReference type="ARBA" id="ARBA00023163"/>
    </source>
</evidence>
<dbReference type="Proteomes" id="UP000181909">
    <property type="component" value="Unassembled WGS sequence"/>
</dbReference>
<evidence type="ECO:0000256" key="5">
    <source>
        <dbReference type="SAM" id="MobiDB-lite"/>
    </source>
</evidence>
<evidence type="ECO:0000313" key="8">
    <source>
        <dbReference type="Proteomes" id="UP000181909"/>
    </source>
</evidence>
<feature type="compositionally biased region" description="Basic and acidic residues" evidence="5">
    <location>
        <begin position="19"/>
        <end position="30"/>
    </location>
</feature>
<accession>A0A1K2AKQ9</accession>
<dbReference type="Pfam" id="PF00440">
    <property type="entry name" value="TetR_N"/>
    <property type="match status" value="1"/>
</dbReference>
<organism evidence="7 8">
    <name type="scientific">Streptomyces atratus</name>
    <dbReference type="NCBI Taxonomy" id="1893"/>
    <lineage>
        <taxon>Bacteria</taxon>
        <taxon>Bacillati</taxon>
        <taxon>Actinomycetota</taxon>
        <taxon>Actinomycetes</taxon>
        <taxon>Kitasatosporales</taxon>
        <taxon>Streptomycetaceae</taxon>
        <taxon>Streptomyces</taxon>
    </lineage>
</organism>
<dbReference type="EMBL" id="FPJO01000007">
    <property type="protein sequence ID" value="SFX86856.1"/>
    <property type="molecule type" value="Genomic_DNA"/>
</dbReference>
<dbReference type="SUPFAM" id="SSF48498">
    <property type="entry name" value="Tetracyclin repressor-like, C-terminal domain"/>
    <property type="match status" value="1"/>
</dbReference>
<dbReference type="PROSITE" id="PS50977">
    <property type="entry name" value="HTH_TETR_2"/>
    <property type="match status" value="1"/>
</dbReference>
<evidence type="ECO:0000256" key="2">
    <source>
        <dbReference type="ARBA" id="ARBA00023125"/>
    </source>
</evidence>
<dbReference type="InterPro" id="IPR011075">
    <property type="entry name" value="TetR_C"/>
</dbReference>
<dbReference type="PANTHER" id="PTHR30055">
    <property type="entry name" value="HTH-TYPE TRANSCRIPTIONAL REGULATOR RUTR"/>
    <property type="match status" value="1"/>
</dbReference>
<feature type="region of interest" description="Disordered" evidence="5">
    <location>
        <begin position="1"/>
        <end position="30"/>
    </location>
</feature>
<name>A0A1K2AKQ9_STRAR</name>
<dbReference type="AlphaFoldDB" id="A0A1K2AKQ9"/>
<protein>
    <submittedName>
        <fullName evidence="7">Transcriptional regulator, TetR family</fullName>
    </submittedName>
</protein>
<dbReference type="InterPro" id="IPR009057">
    <property type="entry name" value="Homeodomain-like_sf"/>
</dbReference>
<sequence>MQRPTRAVGRASRPPIGSSRHERHERCELQERHDTARSVSAWVLFDLWRQAVNNGWFGHAYAHRMITSQSSQRRSERSRRATLEAALELCTEKGYGRVTVEAIAARAGVSKKTIYRWWPSKSAVILEAFTDALVGTTPFADTGDIAADLRANLAGGVKLINTPPFGPAYAGILSEMHHDDELARAVRAKLVDPRFEEAVARLRRAQEQGQIPPEADLPLAVEMLYGPMYYRHVLRKPIQDEEEIAALVAHVLRAIGMLPEP</sequence>
<dbReference type="Pfam" id="PF16859">
    <property type="entry name" value="TetR_C_11"/>
    <property type="match status" value="1"/>
</dbReference>
<evidence type="ECO:0000256" key="1">
    <source>
        <dbReference type="ARBA" id="ARBA00023015"/>
    </source>
</evidence>
<feature type="domain" description="HTH tetR-type" evidence="6">
    <location>
        <begin position="76"/>
        <end position="136"/>
    </location>
</feature>
<feature type="DNA-binding region" description="H-T-H motif" evidence="4">
    <location>
        <begin position="99"/>
        <end position="118"/>
    </location>
</feature>
<proteinExistence type="predicted"/>
<dbReference type="Gene3D" id="1.10.10.60">
    <property type="entry name" value="Homeodomain-like"/>
    <property type="match status" value="1"/>
</dbReference>
<dbReference type="PANTHER" id="PTHR30055:SF148">
    <property type="entry name" value="TETR-FAMILY TRANSCRIPTIONAL REGULATOR"/>
    <property type="match status" value="1"/>
</dbReference>
<dbReference type="InterPro" id="IPR036271">
    <property type="entry name" value="Tet_transcr_reg_TetR-rel_C_sf"/>
</dbReference>